<keyword evidence="7 8" id="KW-0472">Membrane</keyword>
<dbReference type="KEGG" id="hpse:HPF_19250"/>
<comment type="subcellular location">
    <subcellularLocation>
        <location evidence="1">Cell membrane</location>
        <topology evidence="1">Multi-pass membrane protein</topology>
    </subcellularLocation>
</comment>
<name>A0A4P6X3U1_HYDPS</name>
<dbReference type="Proteomes" id="UP000293912">
    <property type="component" value="Chromosome"/>
</dbReference>
<feature type="transmembrane region" description="Helical" evidence="8">
    <location>
        <begin position="275"/>
        <end position="292"/>
    </location>
</feature>
<evidence type="ECO:0000256" key="4">
    <source>
        <dbReference type="ARBA" id="ARBA00022475"/>
    </source>
</evidence>
<feature type="transmembrane region" description="Helical" evidence="8">
    <location>
        <begin position="176"/>
        <end position="199"/>
    </location>
</feature>
<dbReference type="InterPro" id="IPR002549">
    <property type="entry name" value="AI-2E-like"/>
</dbReference>
<dbReference type="PANTHER" id="PTHR21716:SF53">
    <property type="entry name" value="PERMEASE PERM-RELATED"/>
    <property type="match status" value="1"/>
</dbReference>
<dbReference type="EMBL" id="CP037867">
    <property type="protein sequence ID" value="QBM29839.1"/>
    <property type="molecule type" value="Genomic_DNA"/>
</dbReference>
<evidence type="ECO:0000256" key="8">
    <source>
        <dbReference type="SAM" id="Phobius"/>
    </source>
</evidence>
<keyword evidence="3" id="KW-0813">Transport</keyword>
<feature type="transmembrane region" description="Helical" evidence="8">
    <location>
        <begin position="238"/>
        <end position="263"/>
    </location>
</feature>
<evidence type="ECO:0000256" key="5">
    <source>
        <dbReference type="ARBA" id="ARBA00022692"/>
    </source>
</evidence>
<feature type="transmembrane region" description="Helical" evidence="8">
    <location>
        <begin position="73"/>
        <end position="95"/>
    </location>
</feature>
<feature type="transmembrane region" description="Helical" evidence="8">
    <location>
        <begin position="299"/>
        <end position="317"/>
    </location>
</feature>
<evidence type="ECO:0000256" key="1">
    <source>
        <dbReference type="ARBA" id="ARBA00004651"/>
    </source>
</evidence>
<sequence>MNIPHTVISTTPAQPVMPGVQRFVLCGAALALGILGLHFGKALLIPLALAALLAFALDPAVNWLQRRRLPRGLAVGLVMTFAMTGLLGAAAVATVQVGELGQELPTHRQNIQKKLRELRPALTPSGTTREVTRLMDMVAREVETTTRAFEPPGTAAPKVQQVAVETRSGSARTIDLVMTVGVQLATVALVLILAVIMLLQRAELRDRLLRLLGGDTPRMAAALTESGRRVSRYLTAQLMVNLGYGLPMALGLWCIGVPGAWLWGGLATVLRFVPYLGPALGAVFPLVLAFAVDPGWSMVLWTLGLIATLELVSNNVVEPLAYGGSTGVSPLAVLLSAAFWALLWGPVGLVLATPLTVCLVVMGRHLAPLRFLDVLFSSAPPRQAVSAPSYTPR</sequence>
<keyword evidence="5 8" id="KW-0812">Transmembrane</keyword>
<evidence type="ECO:0000313" key="10">
    <source>
        <dbReference type="Proteomes" id="UP000293912"/>
    </source>
</evidence>
<gene>
    <name evidence="9" type="primary">tqsA</name>
    <name evidence="9" type="ORF">HPF_19250</name>
</gene>
<proteinExistence type="inferred from homology"/>
<protein>
    <submittedName>
        <fullName evidence="9">AI-2 transport protein TqsA</fullName>
    </submittedName>
</protein>
<comment type="similarity">
    <text evidence="2">Belongs to the autoinducer-2 exporter (AI-2E) (TC 2.A.86) family.</text>
</comment>
<organism evidence="9 10">
    <name type="scientific">Hydrogenophaga pseudoflava</name>
    <name type="common">Pseudomonas carboxydoflava</name>
    <dbReference type="NCBI Taxonomy" id="47421"/>
    <lineage>
        <taxon>Bacteria</taxon>
        <taxon>Pseudomonadati</taxon>
        <taxon>Pseudomonadota</taxon>
        <taxon>Betaproteobacteria</taxon>
        <taxon>Burkholderiales</taxon>
        <taxon>Comamonadaceae</taxon>
        <taxon>Hydrogenophaga</taxon>
    </lineage>
</organism>
<dbReference type="RefSeq" id="WP_165961746.1">
    <property type="nucleotide sequence ID" value="NZ_CP037867.1"/>
</dbReference>
<evidence type="ECO:0000256" key="7">
    <source>
        <dbReference type="ARBA" id="ARBA00023136"/>
    </source>
</evidence>
<dbReference type="Pfam" id="PF01594">
    <property type="entry name" value="AI-2E_transport"/>
    <property type="match status" value="1"/>
</dbReference>
<feature type="transmembrane region" description="Helical" evidence="8">
    <location>
        <begin position="337"/>
        <end position="362"/>
    </location>
</feature>
<evidence type="ECO:0000313" key="9">
    <source>
        <dbReference type="EMBL" id="QBM29839.1"/>
    </source>
</evidence>
<keyword evidence="10" id="KW-1185">Reference proteome</keyword>
<evidence type="ECO:0000256" key="3">
    <source>
        <dbReference type="ARBA" id="ARBA00022448"/>
    </source>
</evidence>
<dbReference type="GO" id="GO:0005886">
    <property type="term" value="C:plasma membrane"/>
    <property type="evidence" value="ECO:0007669"/>
    <property type="project" value="UniProtKB-SubCell"/>
</dbReference>
<keyword evidence="6 8" id="KW-1133">Transmembrane helix</keyword>
<dbReference type="PANTHER" id="PTHR21716">
    <property type="entry name" value="TRANSMEMBRANE PROTEIN"/>
    <property type="match status" value="1"/>
</dbReference>
<keyword evidence="4" id="KW-1003">Cell membrane</keyword>
<reference evidence="9 10" key="1">
    <citation type="submission" date="2019-03" db="EMBL/GenBank/DDBJ databases">
        <authorList>
            <person name="Sebastian G."/>
            <person name="Baumann P."/>
            <person name="Ruckert C."/>
            <person name="Kalinowski J."/>
            <person name="Nebel B."/>
            <person name="Takors R."/>
            <person name="Blombach B."/>
        </authorList>
    </citation>
    <scope>NUCLEOTIDE SEQUENCE [LARGE SCALE GENOMIC DNA]</scope>
    <source>
        <strain evidence="9 10">DSM 1084</strain>
    </source>
</reference>
<evidence type="ECO:0000256" key="6">
    <source>
        <dbReference type="ARBA" id="ARBA00022989"/>
    </source>
</evidence>
<accession>A0A4P6X3U1</accession>
<feature type="transmembrane region" description="Helical" evidence="8">
    <location>
        <begin position="43"/>
        <end position="61"/>
    </location>
</feature>
<evidence type="ECO:0000256" key="2">
    <source>
        <dbReference type="ARBA" id="ARBA00009773"/>
    </source>
</evidence>
<feature type="transmembrane region" description="Helical" evidence="8">
    <location>
        <begin position="20"/>
        <end position="37"/>
    </location>
</feature>
<dbReference type="AlphaFoldDB" id="A0A4P6X3U1"/>